<name>A0ABT1W2X2_9PROT</name>
<dbReference type="PANTHER" id="PTHR30188:SF3">
    <property type="entry name" value="ABC TRANSPORTER PERMEASE"/>
    <property type="match status" value="1"/>
</dbReference>
<accession>A0ABT1W2X2</accession>
<dbReference type="Pfam" id="PF02405">
    <property type="entry name" value="MlaE"/>
    <property type="match status" value="1"/>
</dbReference>
<dbReference type="EMBL" id="JAMZEJ010000013">
    <property type="protein sequence ID" value="MCQ8242517.1"/>
    <property type="molecule type" value="Genomic_DNA"/>
</dbReference>
<dbReference type="Proteomes" id="UP001524547">
    <property type="component" value="Unassembled WGS sequence"/>
</dbReference>
<keyword evidence="1" id="KW-0472">Membrane</keyword>
<protein>
    <submittedName>
        <fullName evidence="2">ABC transporter permease</fullName>
    </submittedName>
</protein>
<keyword evidence="3" id="KW-1185">Reference proteome</keyword>
<evidence type="ECO:0000313" key="3">
    <source>
        <dbReference type="Proteomes" id="UP001524547"/>
    </source>
</evidence>
<comment type="caution">
    <text evidence="2">The sequence shown here is derived from an EMBL/GenBank/DDBJ whole genome shotgun (WGS) entry which is preliminary data.</text>
</comment>
<evidence type="ECO:0000313" key="2">
    <source>
        <dbReference type="EMBL" id="MCQ8242517.1"/>
    </source>
</evidence>
<keyword evidence="1" id="KW-1133">Transmembrane helix</keyword>
<feature type="transmembrane region" description="Helical" evidence="1">
    <location>
        <begin position="181"/>
        <end position="205"/>
    </location>
</feature>
<feature type="transmembrane region" description="Helical" evidence="1">
    <location>
        <begin position="333"/>
        <end position="352"/>
    </location>
</feature>
<feature type="transmembrane region" description="Helical" evidence="1">
    <location>
        <begin position="294"/>
        <end position="313"/>
    </location>
</feature>
<dbReference type="InterPro" id="IPR030802">
    <property type="entry name" value="Permease_MalE"/>
</dbReference>
<gene>
    <name evidence="2" type="ORF">NFI88_16975</name>
</gene>
<proteinExistence type="predicted"/>
<dbReference type="PANTHER" id="PTHR30188">
    <property type="entry name" value="ABC TRANSPORTER PERMEASE PROTEIN-RELATED"/>
    <property type="match status" value="1"/>
</dbReference>
<feature type="transmembrane region" description="Helical" evidence="1">
    <location>
        <begin position="269"/>
        <end position="287"/>
    </location>
</feature>
<dbReference type="RefSeq" id="WP_422921281.1">
    <property type="nucleotide sequence ID" value="NZ_JAMZEJ010000013.1"/>
</dbReference>
<feature type="transmembrane region" description="Helical" evidence="1">
    <location>
        <begin position="364"/>
        <end position="386"/>
    </location>
</feature>
<evidence type="ECO:0000256" key="1">
    <source>
        <dbReference type="SAM" id="Phobius"/>
    </source>
</evidence>
<organism evidence="2 3">
    <name type="scientific">Rhizosaccharibacter radicis</name>
    <dbReference type="NCBI Taxonomy" id="2782605"/>
    <lineage>
        <taxon>Bacteria</taxon>
        <taxon>Pseudomonadati</taxon>
        <taxon>Pseudomonadota</taxon>
        <taxon>Alphaproteobacteria</taxon>
        <taxon>Acetobacterales</taxon>
        <taxon>Acetobacteraceae</taxon>
        <taxon>Rhizosaccharibacter</taxon>
    </lineage>
</organism>
<sequence>MSGLASPRPAGVAEWTVSRRELDRPVLVLSGRWTVATTREAPGEVASRMHEVLGEPEPFGIDCARLDEWDSLLVATLWRLRALRGFDPVELDLPPPLRRLLALTTSPGTDLRMPTVPVIRRSIVAHTGTTTLDAIAGLGGIAMLAGTLLRGLWPRRTPAGSREPGMQGRDLLDIFRRHGPAALPIIGLVNLLVGAILAFIGAAQLRRFGAQIFVTNLVGLALVRELGAVITAIVLCGRTGGAFAARLATMGANEELDALSVLGIDPRRFLVLPMTLALVIAMPLLYLYATAAGLLGGMLVAVNLLDLSASSFATQLVDVVPVSQFGFGLGKSVLFGLLIGLVSCRIGLLAGRSAAAVGDAATRAVVASIVGVIVLDSVCAVCADAVGL</sequence>
<keyword evidence="1" id="KW-0812">Transmembrane</keyword>
<reference evidence="2 3" key="1">
    <citation type="submission" date="2022-06" db="EMBL/GenBank/DDBJ databases">
        <title>Rhizosaccharibacter gen. nov. sp. nov. KSS12, endophytic bacteria isolated from sugarcane.</title>
        <authorList>
            <person name="Pitiwittayakul N."/>
        </authorList>
    </citation>
    <scope>NUCLEOTIDE SEQUENCE [LARGE SCALE GENOMIC DNA]</scope>
    <source>
        <strain evidence="2 3">KSS12</strain>
    </source>
</reference>